<evidence type="ECO:0000313" key="2">
    <source>
        <dbReference type="Proteomes" id="UP000188637"/>
    </source>
</evidence>
<dbReference type="EMBL" id="LJHD01000059">
    <property type="protein sequence ID" value="ONI45476.1"/>
    <property type="molecule type" value="Genomic_DNA"/>
</dbReference>
<comment type="caution">
    <text evidence="1">The sequence shown here is derived from an EMBL/GenBank/DDBJ whole genome shotgun (WGS) entry which is preliminary data.</text>
</comment>
<keyword evidence="2" id="KW-1185">Reference proteome</keyword>
<proteinExistence type="predicted"/>
<organism evidence="1 2">
    <name type="scientific">Candidatus Epulonipiscium fishelsonii</name>
    <dbReference type="NCBI Taxonomy" id="77094"/>
    <lineage>
        <taxon>Bacteria</taxon>
        <taxon>Bacillati</taxon>
        <taxon>Bacillota</taxon>
        <taxon>Clostridia</taxon>
        <taxon>Lachnospirales</taxon>
        <taxon>Lachnospiraceae</taxon>
        <taxon>Candidatus Epulonipiscium</taxon>
    </lineage>
</organism>
<name>A0ACC8XIK9_9FIRM</name>
<reference evidence="1" key="1">
    <citation type="submission" date="2016-08" db="EMBL/GenBank/DDBJ databases">
        <authorList>
            <person name="Ngugi D.K."/>
            <person name="Miyake S."/>
            <person name="Stingl U."/>
        </authorList>
    </citation>
    <scope>NUCLEOTIDE SEQUENCE</scope>
    <source>
        <strain evidence="1">SCG-D08WGA-EpuloA1</strain>
    </source>
</reference>
<gene>
    <name evidence="1" type="ORF">AN640_04480</name>
</gene>
<evidence type="ECO:0000313" key="1">
    <source>
        <dbReference type="EMBL" id="ONI45476.1"/>
    </source>
</evidence>
<dbReference type="Proteomes" id="UP000188637">
    <property type="component" value="Unassembled WGS sequence"/>
</dbReference>
<protein>
    <submittedName>
        <fullName evidence="1">Gluconate transporter</fullName>
    </submittedName>
</protein>
<accession>A0ACC8XIK9</accession>
<sequence>MFMFATIFVGVIFMIITITKFKQHPFLILIMTAVLVGLANGIPATEIITTVKSGFGNILSSIGIVILAGTMIGTILEKTGAALTMANSILKVVGKNNSILTMGITGYVTGIPVFCDSGFVILNPIARALASRSKVSLAVMATALSGGLYATHCLVPPTPGPIAMAGTLGADLGLTILVGLAISIPVALIAILYAAKVGSKIDIPANPENTIEELIEKYGQLPSALHSFSPILLPIVLIALQSIANFPSAPFGEGLLKTTLGFFGEPMIALILGVFVAMTLIPASEKENSLKWLSEGVTNSAGILAITGAGGSFGAILQKLPIADVLGESMLELGVGILLPFIIAALLKTAMGSSTVSMITTSAMIAPMIVSLGLGSDIGRVLVLMAVGAGAMTVSHANDSYFWVVSQFSDMDTKAAYKCQTGVTAVMGFSTLIIVSILSIIFV</sequence>